<evidence type="ECO:0000256" key="1">
    <source>
        <dbReference type="SAM" id="MobiDB-lite"/>
    </source>
</evidence>
<dbReference type="AlphaFoldDB" id="A0A9W7C329"/>
<dbReference type="OrthoDB" id="10556237at2759"/>
<protein>
    <submittedName>
        <fullName evidence="2">Uncharacterized protein</fullName>
    </submittedName>
</protein>
<sequence length="553" mass="61982">MPPKKSKSPNDFKRLKSKLGKRAPQKLNSTSTEVKSSRLKLNSQLTSSSTSKSSKKQKTVESYTPTPSILTFPAPLSSLHQPYPLFLHLLTTHTSSSTRLTLSQTFLNSLTTSNFLEAGLNTEGFVDLTVKSLSLMLLDSSQNSKGEIISPKIASDILQLIIPHISSTLTIQNLQKFISTSLLHISRSVNSSGLEVLRSLIKHGICERDDDLRNAVFFKVKEGRGTDCFKFLMTEDKGGSSTIEKFWGDRYGEEKGKSALKDDPEYDKVLLSRIVDTCCTEKGFKSYSAEKDRKVVDLLSCLEDKKKGYDIIKNLEWRGVKNWSRSMCFNVDMNFEVIGFQEKIVFDNVSAFKGDLSDITKEPGFWSAVENVEGVEELWLKEGDSYNEIMLMKLLTRIIKGELHSEVNSWISVKDVYSDLELELIFNNPLTSEETFIKVAEYCDRSWVRLGIKGIYKRFKPSSNIKLLSNLMEVDKKNGTENTGKLLGLFGEKKLNGVGGKVKNWGESGNEKKGGVCVGIVKGVGKVEGWEGLREMKGWEEIRVVCETEGSET</sequence>
<feature type="compositionally biased region" description="Low complexity" evidence="1">
    <location>
        <begin position="39"/>
        <end position="52"/>
    </location>
</feature>
<proteinExistence type="predicted"/>
<dbReference type="EMBL" id="BRXW01000042">
    <property type="protein sequence ID" value="GMI02342.1"/>
    <property type="molecule type" value="Genomic_DNA"/>
</dbReference>
<comment type="caution">
    <text evidence="2">The sequence shown here is derived from an EMBL/GenBank/DDBJ whole genome shotgun (WGS) entry which is preliminary data.</text>
</comment>
<evidence type="ECO:0000313" key="2">
    <source>
        <dbReference type="EMBL" id="GMI02342.1"/>
    </source>
</evidence>
<accession>A0A9W7C329</accession>
<feature type="region of interest" description="Disordered" evidence="1">
    <location>
        <begin position="1"/>
        <end position="60"/>
    </location>
</feature>
<name>A0A9W7C329_9STRA</name>
<keyword evidence="3" id="KW-1185">Reference proteome</keyword>
<evidence type="ECO:0000313" key="3">
    <source>
        <dbReference type="Proteomes" id="UP001165122"/>
    </source>
</evidence>
<reference evidence="3" key="1">
    <citation type="journal article" date="2023" name="Commun. Biol.">
        <title>Genome analysis of Parmales, the sister group of diatoms, reveals the evolutionary specialization of diatoms from phago-mixotrophs to photoautotrophs.</title>
        <authorList>
            <person name="Ban H."/>
            <person name="Sato S."/>
            <person name="Yoshikawa S."/>
            <person name="Yamada K."/>
            <person name="Nakamura Y."/>
            <person name="Ichinomiya M."/>
            <person name="Sato N."/>
            <person name="Blanc-Mathieu R."/>
            <person name="Endo H."/>
            <person name="Kuwata A."/>
            <person name="Ogata H."/>
        </authorList>
    </citation>
    <scope>NUCLEOTIDE SEQUENCE [LARGE SCALE GENOMIC DNA]</scope>
    <source>
        <strain evidence="3">NIES 3700</strain>
    </source>
</reference>
<dbReference type="Proteomes" id="UP001165122">
    <property type="component" value="Unassembled WGS sequence"/>
</dbReference>
<feature type="compositionally biased region" description="Basic residues" evidence="1">
    <location>
        <begin position="15"/>
        <end position="24"/>
    </location>
</feature>
<organism evidence="2 3">
    <name type="scientific">Triparma laevis f. longispina</name>
    <dbReference type="NCBI Taxonomy" id="1714387"/>
    <lineage>
        <taxon>Eukaryota</taxon>
        <taxon>Sar</taxon>
        <taxon>Stramenopiles</taxon>
        <taxon>Ochrophyta</taxon>
        <taxon>Bolidophyceae</taxon>
        <taxon>Parmales</taxon>
        <taxon>Triparmaceae</taxon>
        <taxon>Triparma</taxon>
    </lineage>
</organism>
<gene>
    <name evidence="2" type="ORF">TrLO_g7423</name>
</gene>